<sequence length="94" mass="10464">MLNKPRSSETRCFETARDLGCSSRKFMDVDTSTCQWHKMVNNVGNQEIPPVCGIAPESTSLDATALHLQISFSTSPSICPSKRRSPVRQQHATR</sequence>
<evidence type="ECO:0000313" key="3">
    <source>
        <dbReference type="Proteomes" id="UP000499080"/>
    </source>
</evidence>
<proteinExistence type="predicted"/>
<dbReference type="AlphaFoldDB" id="A0A4Y2AA21"/>
<name>A0A4Y2AA21_ARAVE</name>
<organism evidence="1 3">
    <name type="scientific">Araneus ventricosus</name>
    <name type="common">Orbweaver spider</name>
    <name type="synonym">Epeira ventricosa</name>
    <dbReference type="NCBI Taxonomy" id="182803"/>
    <lineage>
        <taxon>Eukaryota</taxon>
        <taxon>Metazoa</taxon>
        <taxon>Ecdysozoa</taxon>
        <taxon>Arthropoda</taxon>
        <taxon>Chelicerata</taxon>
        <taxon>Arachnida</taxon>
        <taxon>Araneae</taxon>
        <taxon>Araneomorphae</taxon>
        <taxon>Entelegynae</taxon>
        <taxon>Araneoidea</taxon>
        <taxon>Araneidae</taxon>
        <taxon>Araneus</taxon>
    </lineage>
</organism>
<dbReference type="EMBL" id="BGPR01020835">
    <property type="protein sequence ID" value="GBN85556.1"/>
    <property type="molecule type" value="Genomic_DNA"/>
</dbReference>
<evidence type="ECO:0000313" key="1">
    <source>
        <dbReference type="EMBL" id="GBL76165.1"/>
    </source>
</evidence>
<accession>A0A4Y2AA21</accession>
<gene>
    <name evidence="2" type="ORF">AVEN_210837_1</name>
    <name evidence="1" type="ORF">AVEN_234447_1</name>
</gene>
<reference evidence="1 3" key="1">
    <citation type="journal article" date="2019" name="Sci. Rep.">
        <title>Orb-weaving spider Araneus ventricosus genome elucidates the spidroin gene catalogue.</title>
        <authorList>
            <person name="Kono N."/>
            <person name="Nakamura H."/>
            <person name="Ohtoshi R."/>
            <person name="Moran D.A.P."/>
            <person name="Shinohara A."/>
            <person name="Yoshida Y."/>
            <person name="Fujiwara M."/>
            <person name="Mori M."/>
            <person name="Tomita M."/>
            <person name="Arakawa K."/>
        </authorList>
    </citation>
    <scope>NUCLEOTIDE SEQUENCE [LARGE SCALE GENOMIC DNA]</scope>
</reference>
<protein>
    <submittedName>
        <fullName evidence="1">Uncharacterized protein</fullName>
    </submittedName>
</protein>
<comment type="caution">
    <text evidence="1">The sequence shown here is derived from an EMBL/GenBank/DDBJ whole genome shotgun (WGS) entry which is preliminary data.</text>
</comment>
<dbReference type="Proteomes" id="UP000499080">
    <property type="component" value="Unassembled WGS sequence"/>
</dbReference>
<dbReference type="EMBL" id="BGPR01000009">
    <property type="protein sequence ID" value="GBL76165.1"/>
    <property type="molecule type" value="Genomic_DNA"/>
</dbReference>
<evidence type="ECO:0000313" key="2">
    <source>
        <dbReference type="EMBL" id="GBN85556.1"/>
    </source>
</evidence>
<keyword evidence="3" id="KW-1185">Reference proteome</keyword>